<accession>A0A8B7U7Q0</accession>
<dbReference type="GO" id="GO:0034198">
    <property type="term" value="P:cellular response to amino acid starvation"/>
    <property type="evidence" value="ECO:0007669"/>
    <property type="project" value="TreeGrafter"/>
</dbReference>
<dbReference type="GO" id="GO:0005774">
    <property type="term" value="C:vacuolar membrane"/>
    <property type="evidence" value="ECO:0007669"/>
    <property type="project" value="TreeGrafter"/>
</dbReference>
<dbReference type="OrthoDB" id="311712at2759"/>
<dbReference type="RefSeq" id="XP_020015758.1">
    <property type="nucleotide sequence ID" value="XM_020160169.1"/>
</dbReference>
<reference evidence="1" key="1">
    <citation type="submission" date="2025-08" db="UniProtKB">
        <authorList>
            <consortium name="RefSeq"/>
        </authorList>
    </citation>
    <scope>IDENTIFICATION</scope>
    <source>
        <tissue evidence="1">Leukocyte</tissue>
    </source>
</reference>
<proteinExistence type="predicted"/>
<gene>
    <name evidence="1" type="primary">LOC109684020</name>
</gene>
<sequence length="181" mass="20054">MAARWSSENVVVEFRDSQATAMSVDCLGQHAVLSGRRFLYIVNLDAPFEGHRKISRQSKWDIGAVQWNPHDSFAHYFAASSNQRVDLYKWKDGSGEVGTTLQGHTRVIRDTRKPTVALSAVGKSVYPLVCLHCIPSCSFLPISSYTLTTHPCPVPLYGRVKMKVPHCKVLASCCCLTLISA</sequence>
<dbReference type="AlphaFoldDB" id="A0A8B7U7Q0"/>
<dbReference type="GO" id="GO:0035859">
    <property type="term" value="C:Seh1-associated complex"/>
    <property type="evidence" value="ECO:0007669"/>
    <property type="project" value="TreeGrafter"/>
</dbReference>
<protein>
    <submittedName>
        <fullName evidence="1">WD repeat-containing protein 59-like isoform X2</fullName>
    </submittedName>
</protein>
<dbReference type="GO" id="GO:1904263">
    <property type="term" value="P:positive regulation of TORC1 signaling"/>
    <property type="evidence" value="ECO:0007669"/>
    <property type="project" value="TreeGrafter"/>
</dbReference>
<evidence type="ECO:0000313" key="1">
    <source>
        <dbReference type="RefSeq" id="XP_020015758.1"/>
    </source>
</evidence>
<dbReference type="PANTHER" id="PTHR46170">
    <property type="entry name" value="GATOR COMPLEX PROTEIN WDR59"/>
    <property type="match status" value="1"/>
</dbReference>
<dbReference type="InterPro" id="IPR049567">
    <property type="entry name" value="WDR59-like"/>
</dbReference>
<organism evidence="1">
    <name type="scientific">Castor canadensis</name>
    <name type="common">American beaver</name>
    <dbReference type="NCBI Taxonomy" id="51338"/>
    <lineage>
        <taxon>Eukaryota</taxon>
        <taxon>Metazoa</taxon>
        <taxon>Chordata</taxon>
        <taxon>Craniata</taxon>
        <taxon>Vertebrata</taxon>
        <taxon>Euteleostomi</taxon>
        <taxon>Mammalia</taxon>
        <taxon>Eutheria</taxon>
        <taxon>Euarchontoglires</taxon>
        <taxon>Glires</taxon>
        <taxon>Rodentia</taxon>
        <taxon>Castorimorpha</taxon>
        <taxon>Castoridae</taxon>
        <taxon>Castor</taxon>
    </lineage>
</organism>
<name>A0A8B7U7Q0_CASCN</name>
<dbReference type="GO" id="GO:0035591">
    <property type="term" value="F:signaling adaptor activity"/>
    <property type="evidence" value="ECO:0007669"/>
    <property type="project" value="TreeGrafter"/>
</dbReference>
<dbReference type="PANTHER" id="PTHR46170:SF1">
    <property type="entry name" value="GATOR COMPLEX PROTEIN WDR59"/>
    <property type="match status" value="1"/>
</dbReference>
<dbReference type="SUPFAM" id="SSF82171">
    <property type="entry name" value="DPP6 N-terminal domain-like"/>
    <property type="match status" value="1"/>
</dbReference>